<evidence type="ECO:0000256" key="7">
    <source>
        <dbReference type="SAM" id="Phobius"/>
    </source>
</evidence>
<feature type="transmembrane region" description="Helical" evidence="7">
    <location>
        <begin position="205"/>
        <end position="225"/>
    </location>
</feature>
<dbReference type="GO" id="GO:0012505">
    <property type="term" value="C:endomembrane system"/>
    <property type="evidence" value="ECO:0007669"/>
    <property type="project" value="UniProtKB-SubCell"/>
</dbReference>
<dbReference type="GO" id="GO:0015174">
    <property type="term" value="F:basic amino acid transmembrane transporter activity"/>
    <property type="evidence" value="ECO:0007669"/>
    <property type="project" value="TreeGrafter"/>
</dbReference>
<dbReference type="AlphaFoldDB" id="A0AAD4M5A4"/>
<feature type="transmembrane region" description="Helical" evidence="7">
    <location>
        <begin position="47"/>
        <end position="72"/>
    </location>
</feature>
<keyword evidence="5 7" id="KW-0472">Membrane</keyword>
<dbReference type="GO" id="GO:0005886">
    <property type="term" value="C:plasma membrane"/>
    <property type="evidence" value="ECO:0007669"/>
    <property type="project" value="TreeGrafter"/>
</dbReference>
<dbReference type="PANTHER" id="PTHR23501:SF191">
    <property type="entry name" value="VACUOLAR BASIC AMINO ACID TRANSPORTER 4"/>
    <property type="match status" value="1"/>
</dbReference>
<feature type="region of interest" description="Disordered" evidence="6">
    <location>
        <begin position="1"/>
        <end position="35"/>
    </location>
</feature>
<feature type="transmembrane region" description="Helical" evidence="7">
    <location>
        <begin position="276"/>
        <end position="294"/>
    </location>
</feature>
<accession>A0AAD4M5A4</accession>
<dbReference type="InterPro" id="IPR011701">
    <property type="entry name" value="MFS"/>
</dbReference>
<evidence type="ECO:0000256" key="3">
    <source>
        <dbReference type="ARBA" id="ARBA00022692"/>
    </source>
</evidence>
<gene>
    <name evidence="9" type="ORF">B0F90DRAFT_244003</name>
</gene>
<feature type="transmembrane region" description="Helical" evidence="7">
    <location>
        <begin position="173"/>
        <end position="193"/>
    </location>
</feature>
<protein>
    <submittedName>
        <fullName evidence="9">Major facilitator superfamily domain-containing protein</fullName>
    </submittedName>
</protein>
<feature type="transmembrane region" description="Helical" evidence="7">
    <location>
        <begin position="245"/>
        <end position="264"/>
    </location>
</feature>
<evidence type="ECO:0000256" key="5">
    <source>
        <dbReference type="ARBA" id="ARBA00023136"/>
    </source>
</evidence>
<evidence type="ECO:0000256" key="4">
    <source>
        <dbReference type="ARBA" id="ARBA00022989"/>
    </source>
</evidence>
<feature type="transmembrane region" description="Helical" evidence="7">
    <location>
        <begin position="140"/>
        <end position="161"/>
    </location>
</feature>
<dbReference type="InterPro" id="IPR020846">
    <property type="entry name" value="MFS_dom"/>
</dbReference>
<sequence>MCSSDPSPSESSPLLSTPSSHCANDEPEEPCSVSPDPMVIRISRTDLIWILAGLWSAVFLGALDGTIVATLMTPIGNYFNKSNQASYIGTSYLLSVCCFTPLYGRLSDILGRRGAMLLGLTLFGAGTISCGVAPSMEALIAARAVAGMGGGGIMTVSSVAVTDLIPLKQRGLYQGMANIMFGLGAGIGGPLGGWMNDTFGWRSAFLFQIPILAFSFILVILKVSIPLSPEAKNQSLYSKMRRMDFAGSATLAGAIGCLLLGFSFKSTESLPWSHPLIYGLFITSAVFWLLFVVVEAYWAPYPVMPLYLITQRTPLAVSLSNFFGSMAAFSMIYNVPLVCELWLARPKLFILTIPSIFLPFVRTHQQTQVFIFCHTRLLSLLGAYSLAGLCDGQENYTPSLYCLRCALSTLVLELQCGTTLLGWHLWSDLIPQGFGMASLITTTLIVGVFPHSHPSSLQAYSSQALIACVAKTDVAVATGITYLFRTTGQVLGVSLSGTLLQGILLSKLRQRIHGPDAEEIISRIRHSTDVIQELNPTLRKSAIDSYADALRVVFICQVALNFLAFLSCMAIQENPLPGTFEEQESQYRRNLAQQRRTSDA</sequence>
<feature type="transmembrane region" description="Helical" evidence="7">
    <location>
        <begin position="115"/>
        <end position="134"/>
    </location>
</feature>
<feature type="domain" description="Major facilitator superfamily (MFS) profile" evidence="8">
    <location>
        <begin position="50"/>
        <end position="576"/>
    </location>
</feature>
<evidence type="ECO:0000256" key="2">
    <source>
        <dbReference type="ARBA" id="ARBA00022448"/>
    </source>
</evidence>
<dbReference type="Pfam" id="PF07690">
    <property type="entry name" value="MFS_1"/>
    <property type="match status" value="1"/>
</dbReference>
<evidence type="ECO:0000259" key="8">
    <source>
        <dbReference type="PROSITE" id="PS50850"/>
    </source>
</evidence>
<name>A0AAD4M5A4_9AGAM</name>
<evidence type="ECO:0000313" key="10">
    <source>
        <dbReference type="Proteomes" id="UP001203297"/>
    </source>
</evidence>
<feature type="transmembrane region" description="Helical" evidence="7">
    <location>
        <begin position="84"/>
        <end position="103"/>
    </location>
</feature>
<dbReference type="Gene3D" id="1.20.1720.10">
    <property type="entry name" value="Multidrug resistance protein D"/>
    <property type="match status" value="1"/>
</dbReference>
<dbReference type="Proteomes" id="UP001203297">
    <property type="component" value="Unassembled WGS sequence"/>
</dbReference>
<dbReference type="PANTHER" id="PTHR23501">
    <property type="entry name" value="MAJOR FACILITATOR SUPERFAMILY"/>
    <property type="match status" value="1"/>
</dbReference>
<evidence type="ECO:0000256" key="1">
    <source>
        <dbReference type="ARBA" id="ARBA00004127"/>
    </source>
</evidence>
<comment type="caution">
    <text evidence="9">The sequence shown here is derived from an EMBL/GenBank/DDBJ whole genome shotgun (WGS) entry which is preliminary data.</text>
</comment>
<feature type="transmembrane region" description="Helical" evidence="7">
    <location>
        <begin position="315"/>
        <end position="335"/>
    </location>
</feature>
<keyword evidence="2" id="KW-0813">Transport</keyword>
<comment type="subcellular location">
    <subcellularLocation>
        <location evidence="1">Endomembrane system</location>
        <topology evidence="1">Multi-pass membrane protein</topology>
    </subcellularLocation>
</comment>
<dbReference type="InterPro" id="IPR036259">
    <property type="entry name" value="MFS_trans_sf"/>
</dbReference>
<dbReference type="GO" id="GO:0000329">
    <property type="term" value="C:fungal-type vacuole membrane"/>
    <property type="evidence" value="ECO:0007669"/>
    <property type="project" value="TreeGrafter"/>
</dbReference>
<evidence type="ECO:0000256" key="6">
    <source>
        <dbReference type="SAM" id="MobiDB-lite"/>
    </source>
</evidence>
<keyword evidence="10" id="KW-1185">Reference proteome</keyword>
<keyword evidence="4 7" id="KW-1133">Transmembrane helix</keyword>
<feature type="compositionally biased region" description="Low complexity" evidence="6">
    <location>
        <begin position="1"/>
        <end position="20"/>
    </location>
</feature>
<reference evidence="9" key="1">
    <citation type="journal article" date="2022" name="New Phytol.">
        <title>Evolutionary transition to the ectomycorrhizal habit in the genomes of a hyperdiverse lineage of mushroom-forming fungi.</title>
        <authorList>
            <person name="Looney B."/>
            <person name="Miyauchi S."/>
            <person name="Morin E."/>
            <person name="Drula E."/>
            <person name="Courty P.E."/>
            <person name="Kohler A."/>
            <person name="Kuo A."/>
            <person name="LaButti K."/>
            <person name="Pangilinan J."/>
            <person name="Lipzen A."/>
            <person name="Riley R."/>
            <person name="Andreopoulos W."/>
            <person name="He G."/>
            <person name="Johnson J."/>
            <person name="Nolan M."/>
            <person name="Tritt A."/>
            <person name="Barry K.W."/>
            <person name="Grigoriev I.V."/>
            <person name="Nagy L.G."/>
            <person name="Hibbett D."/>
            <person name="Henrissat B."/>
            <person name="Matheny P.B."/>
            <person name="Labbe J."/>
            <person name="Martin F.M."/>
        </authorList>
    </citation>
    <scope>NUCLEOTIDE SEQUENCE</scope>
    <source>
        <strain evidence="9">BPL690</strain>
    </source>
</reference>
<dbReference type="SUPFAM" id="SSF103473">
    <property type="entry name" value="MFS general substrate transporter"/>
    <property type="match status" value="1"/>
</dbReference>
<proteinExistence type="predicted"/>
<keyword evidence="3 7" id="KW-0812">Transmembrane</keyword>
<evidence type="ECO:0000313" key="9">
    <source>
        <dbReference type="EMBL" id="KAI0301786.1"/>
    </source>
</evidence>
<organism evidence="9 10">
    <name type="scientific">Multifurca ochricompacta</name>
    <dbReference type="NCBI Taxonomy" id="376703"/>
    <lineage>
        <taxon>Eukaryota</taxon>
        <taxon>Fungi</taxon>
        <taxon>Dikarya</taxon>
        <taxon>Basidiomycota</taxon>
        <taxon>Agaricomycotina</taxon>
        <taxon>Agaricomycetes</taxon>
        <taxon>Russulales</taxon>
        <taxon>Russulaceae</taxon>
        <taxon>Multifurca</taxon>
    </lineage>
</organism>
<dbReference type="PROSITE" id="PS50850">
    <property type="entry name" value="MFS"/>
    <property type="match status" value="1"/>
</dbReference>
<dbReference type="EMBL" id="WTXG01000012">
    <property type="protein sequence ID" value="KAI0301786.1"/>
    <property type="molecule type" value="Genomic_DNA"/>
</dbReference>